<feature type="region of interest" description="Disordered" evidence="1">
    <location>
        <begin position="81"/>
        <end position="139"/>
    </location>
</feature>
<dbReference type="OMA" id="TVSADWE"/>
<dbReference type="FunCoup" id="J3K2B2">
    <property type="interactions" value="11"/>
</dbReference>
<dbReference type="PANTHER" id="PTHR35332:SF3">
    <property type="entry name" value="FUCOSE-SPECIFIC LECTIN"/>
    <property type="match status" value="1"/>
</dbReference>
<dbReference type="KEGG" id="cim:CIMG_09417"/>
<dbReference type="Pfam" id="PF07081">
    <property type="entry name" value="DUF1349"/>
    <property type="match status" value="1"/>
</dbReference>
<organism evidence="2 3">
    <name type="scientific">Coccidioides immitis (strain RS)</name>
    <name type="common">Valley fever fungus</name>
    <dbReference type="NCBI Taxonomy" id="246410"/>
    <lineage>
        <taxon>Eukaryota</taxon>
        <taxon>Fungi</taxon>
        <taxon>Dikarya</taxon>
        <taxon>Ascomycota</taxon>
        <taxon>Pezizomycotina</taxon>
        <taxon>Eurotiomycetes</taxon>
        <taxon>Eurotiomycetidae</taxon>
        <taxon>Onygenales</taxon>
        <taxon>Onygenaceae</taxon>
        <taxon>Coccidioides</taxon>
    </lineage>
</organism>
<dbReference type="RefSeq" id="XP_001239796.1">
    <property type="nucleotide sequence ID" value="XM_001239795.2"/>
</dbReference>
<feature type="compositionally biased region" description="Pro residues" evidence="1">
    <location>
        <begin position="125"/>
        <end position="136"/>
    </location>
</feature>
<dbReference type="AlphaFoldDB" id="J3K2B2"/>
<keyword evidence="3" id="KW-1185">Reference proteome</keyword>
<feature type="compositionally biased region" description="Low complexity" evidence="1">
    <location>
        <begin position="97"/>
        <end position="124"/>
    </location>
</feature>
<accession>J3K2B2</accession>
<feature type="compositionally biased region" description="Pro residues" evidence="1">
    <location>
        <begin position="86"/>
        <end position="96"/>
    </location>
</feature>
<evidence type="ECO:0000313" key="2">
    <source>
        <dbReference type="EMBL" id="EAS28213.3"/>
    </source>
</evidence>
<evidence type="ECO:0000313" key="3">
    <source>
        <dbReference type="Proteomes" id="UP000001261"/>
    </source>
</evidence>
<reference evidence="3" key="1">
    <citation type="journal article" date="2009" name="Genome Res.">
        <title>Comparative genomic analyses of the human fungal pathogens Coccidioides and their relatives.</title>
        <authorList>
            <person name="Sharpton T.J."/>
            <person name="Stajich J.E."/>
            <person name="Rounsley S.D."/>
            <person name="Gardner M.J."/>
            <person name="Wortman J.R."/>
            <person name="Jordar V.S."/>
            <person name="Maiti R."/>
            <person name="Kodira C.D."/>
            <person name="Neafsey D.E."/>
            <person name="Zeng Q."/>
            <person name="Hung C.-Y."/>
            <person name="McMahan C."/>
            <person name="Muszewska A."/>
            <person name="Grynberg M."/>
            <person name="Mandel M.A."/>
            <person name="Kellner E.M."/>
            <person name="Barker B.M."/>
            <person name="Galgiani J.N."/>
            <person name="Orbach M.J."/>
            <person name="Kirkland T.N."/>
            <person name="Cole G.T."/>
            <person name="Henn M.R."/>
            <person name="Birren B.W."/>
            <person name="Taylor J.W."/>
        </authorList>
    </citation>
    <scope>NUCLEOTIDE SEQUENCE [LARGE SCALE GENOMIC DNA]</scope>
    <source>
        <strain evidence="3">RS</strain>
    </source>
</reference>
<proteinExistence type="predicted"/>
<evidence type="ECO:0000256" key="1">
    <source>
        <dbReference type="SAM" id="MobiDB-lite"/>
    </source>
</evidence>
<sequence>MPPDRSCFTALNLPPDFTLPECMDYFTLSAAPNTDLWRKPPNRETTTAPILFTSLRQPFVIAEVTVTADWEMEWDQGGLVIFAGPVPRPPPPPSPQPSQQQQQQQQQQRRQASGSSTQQQQQPPSQAPPPPYPSLPTGPNKWVKAGLEFSAGTVNASSVSATADGADWCLSPLAPPNVPTSITSLRIKLERIGHSLWVWYQIPGLISAQAERTPGAIGSSWRKLREVTWFFWGVEDKSVHVGVYASRPANLSMESTMWAARNGGRYVSGLDGGGGHGGPANGLVVEFEDLEIF</sequence>
<name>J3K2B2_COCIM</name>
<gene>
    <name evidence="2" type="ORF">CIMG_09417</name>
</gene>
<dbReference type="Gene3D" id="2.60.120.200">
    <property type="match status" value="1"/>
</dbReference>
<dbReference type="VEuPathDB" id="FungiDB:CIMG_09417"/>
<dbReference type="OrthoDB" id="42525at2759"/>
<reference evidence="3" key="2">
    <citation type="journal article" date="2010" name="Genome Res.">
        <title>Population genomic sequencing of Coccidioides fungi reveals recent hybridization and transposon control.</title>
        <authorList>
            <person name="Neafsey D.E."/>
            <person name="Barker B.M."/>
            <person name="Sharpton T.J."/>
            <person name="Stajich J.E."/>
            <person name="Park D.J."/>
            <person name="Whiston E."/>
            <person name="Hung C.-Y."/>
            <person name="McMahan C."/>
            <person name="White J."/>
            <person name="Sykes S."/>
            <person name="Heiman D."/>
            <person name="Young S."/>
            <person name="Zeng Q."/>
            <person name="Abouelleil A."/>
            <person name="Aftuck L."/>
            <person name="Bessette D."/>
            <person name="Brown A."/>
            <person name="FitzGerald M."/>
            <person name="Lui A."/>
            <person name="Macdonald J.P."/>
            <person name="Priest M."/>
            <person name="Orbach M.J."/>
            <person name="Galgiani J.N."/>
            <person name="Kirkland T.N."/>
            <person name="Cole G.T."/>
            <person name="Birren B.W."/>
            <person name="Henn M.R."/>
            <person name="Taylor J.W."/>
            <person name="Rounsley S.D."/>
        </authorList>
    </citation>
    <scope>GENOME REANNOTATION</scope>
    <source>
        <strain evidence="3">RS</strain>
    </source>
</reference>
<dbReference type="Proteomes" id="UP000001261">
    <property type="component" value="Unassembled WGS sequence"/>
</dbReference>
<dbReference type="PANTHER" id="PTHR35332">
    <property type="entry name" value="REGULATION OF ENOLASE PROTEIN 1"/>
    <property type="match status" value="1"/>
</dbReference>
<dbReference type="InterPro" id="IPR009784">
    <property type="entry name" value="DUF1349"/>
</dbReference>
<dbReference type="GeneID" id="4558770"/>
<dbReference type="InParanoid" id="J3K2B2"/>
<dbReference type="EMBL" id="GG704915">
    <property type="protein sequence ID" value="EAS28213.3"/>
    <property type="molecule type" value="Genomic_DNA"/>
</dbReference>
<dbReference type="STRING" id="246410.J3K2B2"/>
<protein>
    <submittedName>
        <fullName evidence="2">Uncharacterized protein</fullName>
    </submittedName>
</protein>